<proteinExistence type="predicted"/>
<dbReference type="PANTHER" id="PTHR23526">
    <property type="entry name" value="INTEGRAL MEMBRANE TRANSPORT PROTEIN-RELATED"/>
    <property type="match status" value="1"/>
</dbReference>
<comment type="caution">
    <text evidence="6">The sequence shown here is derived from an EMBL/GenBank/DDBJ whole genome shotgun (WGS) entry which is preliminary data.</text>
</comment>
<dbReference type="PROSITE" id="PS50850">
    <property type="entry name" value="MFS"/>
    <property type="match status" value="1"/>
</dbReference>
<dbReference type="Pfam" id="PF07690">
    <property type="entry name" value="MFS_1"/>
    <property type="match status" value="1"/>
</dbReference>
<feature type="transmembrane region" description="Helical" evidence="4">
    <location>
        <begin position="309"/>
        <end position="326"/>
    </location>
</feature>
<keyword evidence="3 4" id="KW-0472">Membrane</keyword>
<sequence length="416" mass="45395">MHCLEGGFYMAGLAFLAPETVLPVFVKNLGGPDWLIALLPVILPAMFALPGLISAPYVEQLHRHKPFVCGFGVLQRLPYLIAGIFMLLAPQAAGFILPVVVLTPIISGLVGGVAVQAWMEMVTRMIPEHLRASGWAIRYLIQGIVGLSAGPVIHWMFTHHPGVQGYAWLHLICFGFLFLSAISQWSMKEAVGTNLLRLPRPSYGTYLRELPGLLKSQPKLKRFILVRFTGTGYLMLVAFLSIHALTVTGRGTADAGHLLLAQMIGALFGNVFAGWWGNRHGGRIVMLFSRVLCLALCVSLPWITNFTGFLVVFFIWGFGVFAERVGDLTFVAELCPHRRRPTYQSIMGFCQAISLMTAVQIGGLLYSATQSFFALVTLCGTFAAISTIVLLTIPEVRIKAKTGHASPALGEDAPMV</sequence>
<organism evidence="6 7">
    <name type="scientific">Roseimicrobium gellanilyticum</name>
    <dbReference type="NCBI Taxonomy" id="748857"/>
    <lineage>
        <taxon>Bacteria</taxon>
        <taxon>Pseudomonadati</taxon>
        <taxon>Verrucomicrobiota</taxon>
        <taxon>Verrucomicrobiia</taxon>
        <taxon>Verrucomicrobiales</taxon>
        <taxon>Verrucomicrobiaceae</taxon>
        <taxon>Roseimicrobium</taxon>
    </lineage>
</organism>
<keyword evidence="2 4" id="KW-1133">Transmembrane helix</keyword>
<evidence type="ECO:0000256" key="2">
    <source>
        <dbReference type="ARBA" id="ARBA00022989"/>
    </source>
</evidence>
<feature type="transmembrane region" description="Helical" evidence="4">
    <location>
        <begin position="34"/>
        <end position="55"/>
    </location>
</feature>
<dbReference type="AlphaFoldDB" id="A0A366HQP6"/>
<feature type="domain" description="Major facilitator superfamily (MFS) profile" evidence="5">
    <location>
        <begin position="220"/>
        <end position="416"/>
    </location>
</feature>
<evidence type="ECO:0000256" key="1">
    <source>
        <dbReference type="ARBA" id="ARBA00022692"/>
    </source>
</evidence>
<reference evidence="6 7" key="1">
    <citation type="submission" date="2018-06" db="EMBL/GenBank/DDBJ databases">
        <title>Genomic Encyclopedia of Type Strains, Phase IV (KMG-IV): sequencing the most valuable type-strain genomes for metagenomic binning, comparative biology and taxonomic classification.</title>
        <authorList>
            <person name="Goeker M."/>
        </authorList>
    </citation>
    <scope>NUCLEOTIDE SEQUENCE [LARGE SCALE GENOMIC DNA]</scope>
    <source>
        <strain evidence="6 7">DSM 25532</strain>
    </source>
</reference>
<dbReference type="InterPro" id="IPR020846">
    <property type="entry name" value="MFS_dom"/>
</dbReference>
<evidence type="ECO:0000256" key="3">
    <source>
        <dbReference type="ARBA" id="ARBA00023136"/>
    </source>
</evidence>
<keyword evidence="7" id="KW-1185">Reference proteome</keyword>
<feature type="transmembrane region" description="Helical" evidence="4">
    <location>
        <begin position="139"/>
        <end position="157"/>
    </location>
</feature>
<evidence type="ECO:0000313" key="6">
    <source>
        <dbReference type="EMBL" id="RBP45985.1"/>
    </source>
</evidence>
<dbReference type="InterPro" id="IPR036259">
    <property type="entry name" value="MFS_trans_sf"/>
</dbReference>
<accession>A0A366HQP6</accession>
<feature type="transmembrane region" description="Helical" evidence="4">
    <location>
        <begin position="224"/>
        <end position="245"/>
    </location>
</feature>
<keyword evidence="1 4" id="KW-0812">Transmembrane</keyword>
<feature type="transmembrane region" description="Helical" evidence="4">
    <location>
        <begin position="257"/>
        <end position="277"/>
    </location>
</feature>
<feature type="transmembrane region" description="Helical" evidence="4">
    <location>
        <begin position="95"/>
        <end position="118"/>
    </location>
</feature>
<name>A0A366HQP6_9BACT</name>
<dbReference type="Gene3D" id="1.20.1250.20">
    <property type="entry name" value="MFS general substrate transporter like domains"/>
    <property type="match status" value="2"/>
</dbReference>
<evidence type="ECO:0000259" key="5">
    <source>
        <dbReference type="PROSITE" id="PS50850"/>
    </source>
</evidence>
<feature type="transmembrane region" description="Helical" evidence="4">
    <location>
        <begin position="163"/>
        <end position="182"/>
    </location>
</feature>
<feature type="transmembrane region" description="Helical" evidence="4">
    <location>
        <begin position="346"/>
        <end position="366"/>
    </location>
</feature>
<dbReference type="GO" id="GO:0022857">
    <property type="term" value="F:transmembrane transporter activity"/>
    <property type="evidence" value="ECO:0007669"/>
    <property type="project" value="InterPro"/>
</dbReference>
<evidence type="ECO:0000256" key="4">
    <source>
        <dbReference type="SAM" id="Phobius"/>
    </source>
</evidence>
<dbReference type="PANTHER" id="PTHR23526:SF1">
    <property type="entry name" value="MAJOR FACILITATOR SUPERFAMILY MFS_1"/>
    <property type="match status" value="1"/>
</dbReference>
<dbReference type="EMBL" id="QNRR01000002">
    <property type="protein sequence ID" value="RBP45985.1"/>
    <property type="molecule type" value="Genomic_DNA"/>
</dbReference>
<feature type="transmembrane region" description="Helical" evidence="4">
    <location>
        <begin position="372"/>
        <end position="393"/>
    </location>
</feature>
<dbReference type="SUPFAM" id="SSF103473">
    <property type="entry name" value="MFS general substrate transporter"/>
    <property type="match status" value="1"/>
</dbReference>
<dbReference type="Proteomes" id="UP000253426">
    <property type="component" value="Unassembled WGS sequence"/>
</dbReference>
<dbReference type="InterPro" id="IPR011701">
    <property type="entry name" value="MFS"/>
</dbReference>
<feature type="transmembrane region" description="Helical" evidence="4">
    <location>
        <begin position="67"/>
        <end position="89"/>
    </location>
</feature>
<gene>
    <name evidence="6" type="ORF">DES53_102370</name>
</gene>
<evidence type="ECO:0000313" key="7">
    <source>
        <dbReference type="Proteomes" id="UP000253426"/>
    </source>
</evidence>
<protein>
    <submittedName>
        <fullName evidence="6">Putative MFS family arabinose efflux permease</fullName>
    </submittedName>
</protein>
<dbReference type="InterPro" id="IPR052528">
    <property type="entry name" value="Sugar_transport-like"/>
</dbReference>